<dbReference type="EMBL" id="JAANER010000004">
    <property type="protein sequence ID" value="KAG9191081.1"/>
    <property type="molecule type" value="Genomic_DNA"/>
</dbReference>
<dbReference type="Proteomes" id="UP001199106">
    <property type="component" value="Unassembled WGS sequence"/>
</dbReference>
<comment type="caution">
    <text evidence="2">The sequence shown here is derived from an EMBL/GenBank/DDBJ whole genome shotgun (WGS) entry which is preliminary data.</text>
</comment>
<evidence type="ECO:0000313" key="2">
    <source>
        <dbReference type="EMBL" id="KAG9191081.1"/>
    </source>
</evidence>
<sequence length="274" mass="31169">MATHSKRARPDAEASQSQPQSFSKRQKQQLQEVADETTTQDDVRYMRTQPKIQQPSGSSRAKSFPSQMSQLIDLTPSDEVEEVFPTSSSRSKARQDQAEEQRHSKYALRSKTPRNPQRDLLIRPWDNQSVQEDVLDLNEGEQRWTLPPKPPVSTDEHARCQQNNGWSWNKDQKQTRKERKMAKLAATTAIIFTIPEAMAALARPQLAMIAYDLPTGAYLSYPVKRSYHLGAMGRYRTRAAMHASLPYRPSGAAKGSSRFNNPRSDYTEANARFT</sequence>
<reference evidence="2" key="1">
    <citation type="submission" date="2021-07" db="EMBL/GenBank/DDBJ databases">
        <title>Genome Resource of American Ginseng Black Spot Pathogen Alternaria panax.</title>
        <authorList>
            <person name="Qiu C."/>
            <person name="Wang W."/>
            <person name="Liu Z."/>
        </authorList>
    </citation>
    <scope>NUCLEOTIDE SEQUENCE</scope>
    <source>
        <strain evidence="2">BNCC115425</strain>
    </source>
</reference>
<proteinExistence type="predicted"/>
<gene>
    <name evidence="2" type="ORF">G6011_09169</name>
</gene>
<feature type="region of interest" description="Disordered" evidence="1">
    <location>
        <begin position="250"/>
        <end position="274"/>
    </location>
</feature>
<evidence type="ECO:0000313" key="3">
    <source>
        <dbReference type="Proteomes" id="UP001199106"/>
    </source>
</evidence>
<feature type="compositionally biased region" description="Basic and acidic residues" evidence="1">
    <location>
        <begin position="93"/>
        <end position="103"/>
    </location>
</feature>
<protein>
    <submittedName>
        <fullName evidence="2">Uncharacterized protein</fullName>
    </submittedName>
</protein>
<feature type="compositionally biased region" description="Polar residues" evidence="1">
    <location>
        <begin position="50"/>
        <end position="72"/>
    </location>
</feature>
<dbReference type="AlphaFoldDB" id="A0AAD4IAJ0"/>
<accession>A0AAD4IAJ0</accession>
<name>A0AAD4IAJ0_9PLEO</name>
<evidence type="ECO:0000256" key="1">
    <source>
        <dbReference type="SAM" id="MobiDB-lite"/>
    </source>
</evidence>
<feature type="compositionally biased region" description="Polar residues" evidence="1">
    <location>
        <begin position="14"/>
        <end position="31"/>
    </location>
</feature>
<keyword evidence="3" id="KW-1185">Reference proteome</keyword>
<feature type="region of interest" description="Disordered" evidence="1">
    <location>
        <begin position="1"/>
        <end position="119"/>
    </location>
</feature>
<organism evidence="2 3">
    <name type="scientific">Alternaria panax</name>
    <dbReference type="NCBI Taxonomy" id="48097"/>
    <lineage>
        <taxon>Eukaryota</taxon>
        <taxon>Fungi</taxon>
        <taxon>Dikarya</taxon>
        <taxon>Ascomycota</taxon>
        <taxon>Pezizomycotina</taxon>
        <taxon>Dothideomycetes</taxon>
        <taxon>Pleosporomycetidae</taxon>
        <taxon>Pleosporales</taxon>
        <taxon>Pleosporineae</taxon>
        <taxon>Pleosporaceae</taxon>
        <taxon>Alternaria</taxon>
        <taxon>Alternaria sect. Panax</taxon>
    </lineage>
</organism>